<dbReference type="InterPro" id="IPR000847">
    <property type="entry name" value="LysR_HTH_N"/>
</dbReference>
<gene>
    <name evidence="6" type="ORF">CLV72_107326</name>
</gene>
<keyword evidence="7" id="KW-1185">Reference proteome</keyword>
<evidence type="ECO:0000256" key="3">
    <source>
        <dbReference type="ARBA" id="ARBA00023125"/>
    </source>
</evidence>
<dbReference type="Pfam" id="PF03466">
    <property type="entry name" value="LysR_substrate"/>
    <property type="match status" value="1"/>
</dbReference>
<dbReference type="FunFam" id="1.10.10.10:FF:000001">
    <property type="entry name" value="LysR family transcriptional regulator"/>
    <property type="match status" value="1"/>
</dbReference>
<dbReference type="InterPro" id="IPR005119">
    <property type="entry name" value="LysR_subst-bd"/>
</dbReference>
<dbReference type="AlphaFoldDB" id="A0A2T0PZ38"/>
<protein>
    <submittedName>
        <fullName evidence="6">LysR family transcriptional regulator</fullName>
    </submittedName>
</protein>
<reference evidence="6 7" key="1">
    <citation type="submission" date="2018-03" db="EMBL/GenBank/DDBJ databases">
        <title>Genomic Encyclopedia of Archaeal and Bacterial Type Strains, Phase II (KMG-II): from individual species to whole genera.</title>
        <authorList>
            <person name="Goeker M."/>
        </authorList>
    </citation>
    <scope>NUCLEOTIDE SEQUENCE [LARGE SCALE GENOMIC DNA]</scope>
    <source>
        <strain evidence="6 7">DSM 45601</strain>
    </source>
</reference>
<proteinExistence type="inferred from homology"/>
<name>A0A2T0PZ38_9ACTN</name>
<dbReference type="SUPFAM" id="SSF53850">
    <property type="entry name" value="Periplasmic binding protein-like II"/>
    <property type="match status" value="1"/>
</dbReference>
<keyword evidence="3" id="KW-0238">DNA-binding</keyword>
<dbReference type="PANTHER" id="PTHR30346:SF0">
    <property type="entry name" value="HCA OPERON TRANSCRIPTIONAL ACTIVATOR HCAR"/>
    <property type="match status" value="1"/>
</dbReference>
<dbReference type="Pfam" id="PF00126">
    <property type="entry name" value="HTH_1"/>
    <property type="match status" value="1"/>
</dbReference>
<keyword evidence="4" id="KW-0804">Transcription</keyword>
<evidence type="ECO:0000313" key="6">
    <source>
        <dbReference type="EMBL" id="PRX96803.1"/>
    </source>
</evidence>
<evidence type="ECO:0000256" key="1">
    <source>
        <dbReference type="ARBA" id="ARBA00009437"/>
    </source>
</evidence>
<accession>A0A2T0PZ38</accession>
<dbReference type="PANTHER" id="PTHR30346">
    <property type="entry name" value="TRANSCRIPTIONAL DUAL REGULATOR HCAR-RELATED"/>
    <property type="match status" value="1"/>
</dbReference>
<dbReference type="Gene3D" id="1.10.10.10">
    <property type="entry name" value="Winged helix-like DNA-binding domain superfamily/Winged helix DNA-binding domain"/>
    <property type="match status" value="1"/>
</dbReference>
<comment type="similarity">
    <text evidence="1">Belongs to the LysR transcriptional regulatory family.</text>
</comment>
<dbReference type="Proteomes" id="UP000237846">
    <property type="component" value="Unassembled WGS sequence"/>
</dbReference>
<dbReference type="CDD" id="cd05466">
    <property type="entry name" value="PBP2_LTTR_substrate"/>
    <property type="match status" value="1"/>
</dbReference>
<dbReference type="GO" id="GO:0032993">
    <property type="term" value="C:protein-DNA complex"/>
    <property type="evidence" value="ECO:0007669"/>
    <property type="project" value="TreeGrafter"/>
</dbReference>
<evidence type="ECO:0000259" key="5">
    <source>
        <dbReference type="PROSITE" id="PS50931"/>
    </source>
</evidence>
<dbReference type="Gene3D" id="3.40.190.290">
    <property type="match status" value="1"/>
</dbReference>
<organism evidence="6 7">
    <name type="scientific">Allonocardiopsis opalescens</name>
    <dbReference type="NCBI Taxonomy" id="1144618"/>
    <lineage>
        <taxon>Bacteria</taxon>
        <taxon>Bacillati</taxon>
        <taxon>Actinomycetota</taxon>
        <taxon>Actinomycetes</taxon>
        <taxon>Streptosporangiales</taxon>
        <taxon>Allonocardiopsis</taxon>
    </lineage>
</organism>
<dbReference type="InterPro" id="IPR036388">
    <property type="entry name" value="WH-like_DNA-bd_sf"/>
</dbReference>
<sequence>MDSRELAYFVAVAEELSVSRAAARLGMAQPPLSRAIQRLERRLGVRLLERGSRGVALTAAGAVLLEHGRVALASLAAARRLAQRAGAAAPRLVVATKPGGDAGLLAAALPRYAEQPEAVAVEVTICGIGEEKTLLRDGSADLALLRLPQEETAGLAVQDLLVEQEMAVFAPNHPLARRDRVSMAELGGETMPRWTARSPGTGPLISDTGQVAELIALGRMVAVLPESVAAGLGRGLAAVPVTGRRTRLMAVWAEQRRDLPLAALVRTLADTAARHGPNGRAGTGR</sequence>
<dbReference type="EMBL" id="PVZC01000007">
    <property type="protein sequence ID" value="PRX96803.1"/>
    <property type="molecule type" value="Genomic_DNA"/>
</dbReference>
<comment type="caution">
    <text evidence="6">The sequence shown here is derived from an EMBL/GenBank/DDBJ whole genome shotgun (WGS) entry which is preliminary data.</text>
</comment>
<feature type="domain" description="HTH lysR-type" evidence="5">
    <location>
        <begin position="1"/>
        <end position="58"/>
    </location>
</feature>
<dbReference type="GO" id="GO:0003700">
    <property type="term" value="F:DNA-binding transcription factor activity"/>
    <property type="evidence" value="ECO:0007669"/>
    <property type="project" value="InterPro"/>
</dbReference>
<dbReference type="GO" id="GO:0003677">
    <property type="term" value="F:DNA binding"/>
    <property type="evidence" value="ECO:0007669"/>
    <property type="project" value="UniProtKB-KW"/>
</dbReference>
<dbReference type="PRINTS" id="PR00039">
    <property type="entry name" value="HTHLYSR"/>
</dbReference>
<dbReference type="RefSeq" id="WP_106250310.1">
    <property type="nucleotide sequence ID" value="NZ_PVZC01000007.1"/>
</dbReference>
<dbReference type="SUPFAM" id="SSF46785">
    <property type="entry name" value="Winged helix' DNA-binding domain"/>
    <property type="match status" value="1"/>
</dbReference>
<dbReference type="InterPro" id="IPR036390">
    <property type="entry name" value="WH_DNA-bd_sf"/>
</dbReference>
<dbReference type="PROSITE" id="PS50931">
    <property type="entry name" value="HTH_LYSR"/>
    <property type="match status" value="1"/>
</dbReference>
<keyword evidence="2" id="KW-0805">Transcription regulation</keyword>
<dbReference type="OrthoDB" id="79118at2"/>
<evidence type="ECO:0000256" key="2">
    <source>
        <dbReference type="ARBA" id="ARBA00023015"/>
    </source>
</evidence>
<evidence type="ECO:0000256" key="4">
    <source>
        <dbReference type="ARBA" id="ARBA00023163"/>
    </source>
</evidence>
<evidence type="ECO:0000313" key="7">
    <source>
        <dbReference type="Proteomes" id="UP000237846"/>
    </source>
</evidence>